<dbReference type="Pfam" id="PF00440">
    <property type="entry name" value="TetR_N"/>
    <property type="match status" value="1"/>
</dbReference>
<feature type="DNA-binding region" description="H-T-H motif" evidence="4">
    <location>
        <begin position="51"/>
        <end position="70"/>
    </location>
</feature>
<dbReference type="PANTHER" id="PTHR30055">
    <property type="entry name" value="HTH-TYPE TRANSCRIPTIONAL REGULATOR RUTR"/>
    <property type="match status" value="1"/>
</dbReference>
<evidence type="ECO:0000256" key="3">
    <source>
        <dbReference type="ARBA" id="ARBA00023163"/>
    </source>
</evidence>
<dbReference type="EMBL" id="CP011125">
    <property type="protein sequence ID" value="AKF10938.1"/>
    <property type="molecule type" value="Genomic_DNA"/>
</dbReference>
<keyword evidence="3" id="KW-0804">Transcription</keyword>
<accession>A0A0F6YM42</accession>
<dbReference type="PROSITE" id="PS50977">
    <property type="entry name" value="HTH_TETR_2"/>
    <property type="match status" value="1"/>
</dbReference>
<sequence>MTTKWTKEELERRFRHYLGDEDDDSAQARKRRRILRAAHELFLAQGYRKTSVDDVARKAEVAKGTVYLYFPNKGTLLEAAIALEKRGLMKRLGPLFDGSIPKRERLLRYLEITFTSGRDMPLVARMLTGDSELWAALEDIGMEAITQRQAEGAEFLMELIEDAVPGVLTDEQKRERAEVIIGVGFSAGMLLDERTRSGRSLDAFVRSLSEMLTFGVAGRRPEKKR</sequence>
<dbReference type="KEGG" id="samy:DB32_008087"/>
<gene>
    <name evidence="6" type="ORF">DB32_008087</name>
</gene>
<dbReference type="InterPro" id="IPR009057">
    <property type="entry name" value="Homeodomain-like_sf"/>
</dbReference>
<evidence type="ECO:0000259" key="5">
    <source>
        <dbReference type="PROSITE" id="PS50977"/>
    </source>
</evidence>
<evidence type="ECO:0000256" key="1">
    <source>
        <dbReference type="ARBA" id="ARBA00023015"/>
    </source>
</evidence>
<dbReference type="PROSITE" id="PS01081">
    <property type="entry name" value="HTH_TETR_1"/>
    <property type="match status" value="1"/>
</dbReference>
<dbReference type="PRINTS" id="PR00455">
    <property type="entry name" value="HTHTETR"/>
</dbReference>
<organism evidence="6 7">
    <name type="scientific">Sandaracinus amylolyticus</name>
    <dbReference type="NCBI Taxonomy" id="927083"/>
    <lineage>
        <taxon>Bacteria</taxon>
        <taxon>Pseudomonadati</taxon>
        <taxon>Myxococcota</taxon>
        <taxon>Polyangia</taxon>
        <taxon>Polyangiales</taxon>
        <taxon>Sandaracinaceae</taxon>
        <taxon>Sandaracinus</taxon>
    </lineage>
</organism>
<dbReference type="AlphaFoldDB" id="A0A0F6YM42"/>
<evidence type="ECO:0000256" key="4">
    <source>
        <dbReference type="PROSITE-ProRule" id="PRU00335"/>
    </source>
</evidence>
<dbReference type="InterPro" id="IPR001647">
    <property type="entry name" value="HTH_TetR"/>
</dbReference>
<dbReference type="OrthoDB" id="5365491at2"/>
<name>A0A0F6YM42_9BACT</name>
<reference evidence="6 7" key="1">
    <citation type="submission" date="2015-03" db="EMBL/GenBank/DDBJ databases">
        <title>Genome assembly of Sandaracinus amylolyticus DSM 53668.</title>
        <authorList>
            <person name="Sharma G."/>
            <person name="Subramanian S."/>
        </authorList>
    </citation>
    <scope>NUCLEOTIDE SEQUENCE [LARGE SCALE GENOMIC DNA]</scope>
    <source>
        <strain evidence="6 7">DSM 53668</strain>
    </source>
</reference>
<protein>
    <submittedName>
        <fullName evidence="6">Transcriptional regulator, TetR family protein</fullName>
    </submittedName>
</protein>
<dbReference type="RefSeq" id="WP_053237855.1">
    <property type="nucleotide sequence ID" value="NZ_CP011125.1"/>
</dbReference>
<evidence type="ECO:0000313" key="6">
    <source>
        <dbReference type="EMBL" id="AKF10938.1"/>
    </source>
</evidence>
<feature type="domain" description="HTH tetR-type" evidence="5">
    <location>
        <begin position="28"/>
        <end position="88"/>
    </location>
</feature>
<evidence type="ECO:0000256" key="2">
    <source>
        <dbReference type="ARBA" id="ARBA00023125"/>
    </source>
</evidence>
<dbReference type="STRING" id="927083.DB32_008087"/>
<evidence type="ECO:0000313" key="7">
    <source>
        <dbReference type="Proteomes" id="UP000034883"/>
    </source>
</evidence>
<dbReference type="Proteomes" id="UP000034883">
    <property type="component" value="Chromosome"/>
</dbReference>
<dbReference type="PANTHER" id="PTHR30055:SF234">
    <property type="entry name" value="HTH-TYPE TRANSCRIPTIONAL REGULATOR BETI"/>
    <property type="match status" value="1"/>
</dbReference>
<keyword evidence="1" id="KW-0805">Transcription regulation</keyword>
<keyword evidence="2 4" id="KW-0238">DNA-binding</keyword>
<dbReference type="FunFam" id="1.10.10.60:FF:000141">
    <property type="entry name" value="TetR family transcriptional regulator"/>
    <property type="match status" value="1"/>
</dbReference>
<dbReference type="GO" id="GO:0003700">
    <property type="term" value="F:DNA-binding transcription factor activity"/>
    <property type="evidence" value="ECO:0007669"/>
    <property type="project" value="TreeGrafter"/>
</dbReference>
<keyword evidence="7" id="KW-1185">Reference proteome</keyword>
<dbReference type="SUPFAM" id="SSF46689">
    <property type="entry name" value="Homeodomain-like"/>
    <property type="match status" value="1"/>
</dbReference>
<dbReference type="Gene3D" id="1.10.357.10">
    <property type="entry name" value="Tetracycline Repressor, domain 2"/>
    <property type="match status" value="1"/>
</dbReference>
<dbReference type="GO" id="GO:0000976">
    <property type="term" value="F:transcription cis-regulatory region binding"/>
    <property type="evidence" value="ECO:0007669"/>
    <property type="project" value="TreeGrafter"/>
</dbReference>
<dbReference type="InterPro" id="IPR050109">
    <property type="entry name" value="HTH-type_TetR-like_transc_reg"/>
</dbReference>
<dbReference type="InterPro" id="IPR023772">
    <property type="entry name" value="DNA-bd_HTH_TetR-type_CS"/>
</dbReference>
<proteinExistence type="predicted"/>